<dbReference type="PROSITE" id="PS50949">
    <property type="entry name" value="HTH_GNTR"/>
    <property type="match status" value="1"/>
</dbReference>
<dbReference type="SMART" id="SM00345">
    <property type="entry name" value="HTH_GNTR"/>
    <property type="match status" value="1"/>
</dbReference>
<accession>A0ABQ4DK99</accession>
<dbReference type="Pfam" id="PF00392">
    <property type="entry name" value="GntR"/>
    <property type="match status" value="1"/>
</dbReference>
<dbReference type="RefSeq" id="WP_203672930.1">
    <property type="nucleotide sequence ID" value="NZ_BONP01000007.1"/>
</dbReference>
<evidence type="ECO:0000256" key="3">
    <source>
        <dbReference type="ARBA" id="ARBA00023163"/>
    </source>
</evidence>
<dbReference type="CDD" id="cd07377">
    <property type="entry name" value="WHTH_GntR"/>
    <property type="match status" value="1"/>
</dbReference>
<dbReference type="SUPFAM" id="SSF46785">
    <property type="entry name" value="Winged helix' DNA-binding domain"/>
    <property type="match status" value="1"/>
</dbReference>
<dbReference type="Proteomes" id="UP000614741">
    <property type="component" value="Unassembled WGS sequence"/>
</dbReference>
<dbReference type="InterPro" id="IPR036388">
    <property type="entry name" value="WH-like_DNA-bd_sf"/>
</dbReference>
<gene>
    <name evidence="5" type="ORF">Cph01nite_15260</name>
</gene>
<evidence type="ECO:0000256" key="2">
    <source>
        <dbReference type="ARBA" id="ARBA00023125"/>
    </source>
</evidence>
<organism evidence="5 6">
    <name type="scientific">Cellulomonas phragmiteti</name>
    <dbReference type="NCBI Taxonomy" id="478780"/>
    <lineage>
        <taxon>Bacteria</taxon>
        <taxon>Bacillati</taxon>
        <taxon>Actinomycetota</taxon>
        <taxon>Actinomycetes</taxon>
        <taxon>Micrococcales</taxon>
        <taxon>Cellulomonadaceae</taxon>
        <taxon>Cellulomonas</taxon>
    </lineage>
</organism>
<evidence type="ECO:0000313" key="5">
    <source>
        <dbReference type="EMBL" id="GIG39764.1"/>
    </source>
</evidence>
<dbReference type="Gene3D" id="1.10.10.10">
    <property type="entry name" value="Winged helix-like DNA-binding domain superfamily/Winged helix DNA-binding domain"/>
    <property type="match status" value="1"/>
</dbReference>
<comment type="caution">
    <text evidence="5">The sequence shown here is derived from an EMBL/GenBank/DDBJ whole genome shotgun (WGS) entry which is preliminary data.</text>
</comment>
<keyword evidence="2" id="KW-0238">DNA-binding</keyword>
<feature type="domain" description="HTH gntR-type" evidence="4">
    <location>
        <begin position="13"/>
        <end position="81"/>
    </location>
</feature>
<keyword evidence="3" id="KW-0804">Transcription</keyword>
<sequence length="135" mass="14072">MSLRVHVDLTSSTPHYEQIRAQVAALVVAGRLVDGERLPTVRALANDLGIAAGTVARAYRELEASGLATTRRRLGTVVTAPAVGGGRQDVAEAAVRLVDVARAAGVSDEEVQDLVASALLTLPRRPATTSPTPAR</sequence>
<keyword evidence="6" id="KW-1185">Reference proteome</keyword>
<protein>
    <submittedName>
        <fullName evidence="5">GntR family transcriptional regulator</fullName>
    </submittedName>
</protein>
<evidence type="ECO:0000256" key="1">
    <source>
        <dbReference type="ARBA" id="ARBA00023015"/>
    </source>
</evidence>
<evidence type="ECO:0000259" key="4">
    <source>
        <dbReference type="PROSITE" id="PS50949"/>
    </source>
</evidence>
<keyword evidence="1" id="KW-0805">Transcription regulation</keyword>
<dbReference type="EMBL" id="BONP01000007">
    <property type="protein sequence ID" value="GIG39764.1"/>
    <property type="molecule type" value="Genomic_DNA"/>
</dbReference>
<reference evidence="5 6" key="1">
    <citation type="submission" date="2021-01" db="EMBL/GenBank/DDBJ databases">
        <title>Whole genome shotgun sequence of Cellulomonas phragmiteti NBRC 110785.</title>
        <authorList>
            <person name="Komaki H."/>
            <person name="Tamura T."/>
        </authorList>
    </citation>
    <scope>NUCLEOTIDE SEQUENCE [LARGE SCALE GENOMIC DNA]</scope>
    <source>
        <strain evidence="5 6">NBRC 110785</strain>
    </source>
</reference>
<dbReference type="InterPro" id="IPR036390">
    <property type="entry name" value="WH_DNA-bd_sf"/>
</dbReference>
<dbReference type="PANTHER" id="PTHR38445:SF9">
    <property type="entry name" value="HTH-TYPE TRANSCRIPTIONAL REPRESSOR YTRA"/>
    <property type="match status" value="1"/>
</dbReference>
<dbReference type="PANTHER" id="PTHR38445">
    <property type="entry name" value="HTH-TYPE TRANSCRIPTIONAL REPRESSOR YTRA"/>
    <property type="match status" value="1"/>
</dbReference>
<name>A0ABQ4DK99_9CELL</name>
<evidence type="ECO:0000313" key="6">
    <source>
        <dbReference type="Proteomes" id="UP000614741"/>
    </source>
</evidence>
<dbReference type="InterPro" id="IPR000524">
    <property type="entry name" value="Tscrpt_reg_HTH_GntR"/>
</dbReference>
<proteinExistence type="predicted"/>